<feature type="compositionally biased region" description="Basic and acidic residues" evidence="1">
    <location>
        <begin position="19"/>
        <end position="32"/>
    </location>
</feature>
<feature type="compositionally biased region" description="Polar residues" evidence="1">
    <location>
        <begin position="65"/>
        <end position="74"/>
    </location>
</feature>
<sequence length="74" mass="7873">MIRLDPTRLSAYRVVIEGKDGETYDYRDRGTAEAEAEQAGTFGDSSAGGTLPAPAAPEDGDENRPQVSENDGVE</sequence>
<organism evidence="2 3">
    <name type="scientific">Deinococcus rhizophilus</name>
    <dbReference type="NCBI Taxonomy" id="3049544"/>
    <lineage>
        <taxon>Bacteria</taxon>
        <taxon>Thermotogati</taxon>
        <taxon>Deinococcota</taxon>
        <taxon>Deinococci</taxon>
        <taxon>Deinococcales</taxon>
        <taxon>Deinococcaceae</taxon>
        <taxon>Deinococcus</taxon>
    </lineage>
</organism>
<feature type="region of interest" description="Disordered" evidence="1">
    <location>
        <begin position="19"/>
        <end position="74"/>
    </location>
</feature>
<dbReference type="EMBL" id="JASNGB010000033">
    <property type="protein sequence ID" value="MDL2343648.1"/>
    <property type="molecule type" value="Genomic_DNA"/>
</dbReference>
<evidence type="ECO:0000313" key="2">
    <source>
        <dbReference type="EMBL" id="MDL2343648.1"/>
    </source>
</evidence>
<keyword evidence="3" id="KW-1185">Reference proteome</keyword>
<dbReference type="Proteomes" id="UP001302059">
    <property type="component" value="Unassembled WGS sequence"/>
</dbReference>
<protein>
    <submittedName>
        <fullName evidence="2">Uncharacterized protein</fullName>
    </submittedName>
</protein>
<evidence type="ECO:0000313" key="3">
    <source>
        <dbReference type="Proteomes" id="UP001302059"/>
    </source>
</evidence>
<gene>
    <name evidence="2" type="ORF">QOL99_05720</name>
</gene>
<proteinExistence type="predicted"/>
<dbReference type="RefSeq" id="WP_285522180.1">
    <property type="nucleotide sequence ID" value="NZ_JASNGB010000033.1"/>
</dbReference>
<name>A0ABT7JF12_9DEIO</name>
<comment type="caution">
    <text evidence="2">The sequence shown here is derived from an EMBL/GenBank/DDBJ whole genome shotgun (WGS) entry which is preliminary data.</text>
</comment>
<evidence type="ECO:0000256" key="1">
    <source>
        <dbReference type="SAM" id="MobiDB-lite"/>
    </source>
</evidence>
<accession>A0ABT7JF12</accession>
<reference evidence="2 3" key="1">
    <citation type="submission" date="2023-05" db="EMBL/GenBank/DDBJ databases">
        <authorList>
            <person name="Gao F."/>
        </authorList>
    </citation>
    <scope>NUCLEOTIDE SEQUENCE [LARGE SCALE GENOMIC DNA]</scope>
    <source>
        <strain evidence="2 3">MIMF12</strain>
    </source>
</reference>